<organism evidence="2">
    <name type="scientific">marine sediment metagenome</name>
    <dbReference type="NCBI Taxonomy" id="412755"/>
    <lineage>
        <taxon>unclassified sequences</taxon>
        <taxon>metagenomes</taxon>
        <taxon>ecological metagenomes</taxon>
    </lineage>
</organism>
<dbReference type="InterPro" id="IPR048551">
    <property type="entry name" value="DACNV"/>
</dbReference>
<accession>X1DZS4</accession>
<evidence type="ECO:0000313" key="2">
    <source>
        <dbReference type="EMBL" id="GAH10424.1"/>
    </source>
</evidence>
<evidence type="ECO:0000259" key="1">
    <source>
        <dbReference type="Pfam" id="PF21751"/>
    </source>
</evidence>
<dbReference type="AlphaFoldDB" id="X1DZS4"/>
<dbReference type="EMBL" id="BART01036384">
    <property type="protein sequence ID" value="GAH10424.1"/>
    <property type="molecule type" value="Genomic_DNA"/>
</dbReference>
<gene>
    <name evidence="2" type="ORF">S01H4_61383</name>
</gene>
<sequence length="88" mass="10172">MFNRSAIEDVASAWAADQEDERKGRTTRVLPEIEKLAWLIEIAFTVSLQRVEERSTRFALAILPRSEDDHDTILQGRRSELLRFESAI</sequence>
<feature type="non-terminal residue" evidence="2">
    <location>
        <position position="88"/>
    </location>
</feature>
<dbReference type="Pfam" id="PF21751">
    <property type="entry name" value="DACNV"/>
    <property type="match status" value="1"/>
</dbReference>
<feature type="domain" description="Probable sensor" evidence="1">
    <location>
        <begin position="28"/>
        <end position="85"/>
    </location>
</feature>
<protein>
    <recommendedName>
        <fullName evidence="1">Probable sensor domain-containing protein</fullName>
    </recommendedName>
</protein>
<comment type="caution">
    <text evidence="2">The sequence shown here is derived from an EMBL/GenBank/DDBJ whole genome shotgun (WGS) entry which is preliminary data.</text>
</comment>
<name>X1DZS4_9ZZZZ</name>
<reference evidence="2" key="1">
    <citation type="journal article" date="2014" name="Front. Microbiol.">
        <title>High frequency of phylogenetically diverse reductive dehalogenase-homologous genes in deep subseafloor sedimentary metagenomes.</title>
        <authorList>
            <person name="Kawai M."/>
            <person name="Futagami T."/>
            <person name="Toyoda A."/>
            <person name="Takaki Y."/>
            <person name="Nishi S."/>
            <person name="Hori S."/>
            <person name="Arai W."/>
            <person name="Tsubouchi T."/>
            <person name="Morono Y."/>
            <person name="Uchiyama I."/>
            <person name="Ito T."/>
            <person name="Fujiyama A."/>
            <person name="Inagaki F."/>
            <person name="Takami H."/>
        </authorList>
    </citation>
    <scope>NUCLEOTIDE SEQUENCE</scope>
    <source>
        <strain evidence="2">Expedition CK06-06</strain>
    </source>
</reference>
<proteinExistence type="predicted"/>